<evidence type="ECO:0000256" key="5">
    <source>
        <dbReference type="ARBA" id="ARBA00023002"/>
    </source>
</evidence>
<dbReference type="EMBL" id="FJOG01000044">
    <property type="protein sequence ID" value="CZR67465.1"/>
    <property type="molecule type" value="Genomic_DNA"/>
</dbReference>
<dbReference type="GO" id="GO:0046872">
    <property type="term" value="F:metal ion binding"/>
    <property type="evidence" value="ECO:0007669"/>
    <property type="project" value="UniProtKB-KW"/>
</dbReference>
<keyword evidence="3" id="KW-0479">Metal-binding</keyword>
<evidence type="ECO:0000256" key="6">
    <source>
        <dbReference type="ARBA" id="ARBA00023004"/>
    </source>
</evidence>
<evidence type="ECO:0000256" key="4">
    <source>
        <dbReference type="ARBA" id="ARBA00022964"/>
    </source>
</evidence>
<proteinExistence type="inferred from homology"/>
<keyword evidence="4 7" id="KW-0223">Dioxygenase</keyword>
<evidence type="ECO:0000256" key="1">
    <source>
        <dbReference type="ARBA" id="ARBA00001962"/>
    </source>
</evidence>
<protein>
    <submittedName>
        <fullName evidence="7">Related to fumonisin cluster-dioxygenase</fullName>
    </submittedName>
</protein>
<comment type="similarity">
    <text evidence="2">Belongs to the PhyH family.</text>
</comment>
<evidence type="ECO:0000313" key="8">
    <source>
        <dbReference type="Proteomes" id="UP000184330"/>
    </source>
</evidence>
<dbReference type="Proteomes" id="UP000184330">
    <property type="component" value="Unassembled WGS sequence"/>
</dbReference>
<reference evidence="7 8" key="1">
    <citation type="submission" date="2016-03" db="EMBL/GenBank/DDBJ databases">
        <authorList>
            <person name="Ploux O."/>
        </authorList>
    </citation>
    <scope>NUCLEOTIDE SEQUENCE [LARGE SCALE GENOMIC DNA]</scope>
    <source>
        <strain evidence="7 8">UAMH 11012</strain>
    </source>
</reference>
<evidence type="ECO:0000313" key="7">
    <source>
        <dbReference type="EMBL" id="CZR67465.1"/>
    </source>
</evidence>
<dbReference type="PANTHER" id="PTHR20883">
    <property type="entry name" value="PHYTANOYL-COA DIOXYGENASE DOMAIN CONTAINING 1"/>
    <property type="match status" value="1"/>
</dbReference>
<dbReference type="AlphaFoldDB" id="A0A1L7XR34"/>
<dbReference type="Pfam" id="PF05721">
    <property type="entry name" value="PhyH"/>
    <property type="match status" value="1"/>
</dbReference>
<evidence type="ECO:0000256" key="3">
    <source>
        <dbReference type="ARBA" id="ARBA00022723"/>
    </source>
</evidence>
<gene>
    <name evidence="7" type="ORF">PAC_17364</name>
</gene>
<dbReference type="InterPro" id="IPR008775">
    <property type="entry name" value="Phytyl_CoA_dOase-like"/>
</dbReference>
<accession>A0A1L7XR34</accession>
<dbReference type="Gene3D" id="2.60.120.620">
    <property type="entry name" value="q2cbj1_9rhob like domain"/>
    <property type="match status" value="1"/>
</dbReference>
<name>A0A1L7XR34_9HELO</name>
<dbReference type="GO" id="GO:0051213">
    <property type="term" value="F:dioxygenase activity"/>
    <property type="evidence" value="ECO:0007669"/>
    <property type="project" value="UniProtKB-KW"/>
</dbReference>
<evidence type="ECO:0000256" key="2">
    <source>
        <dbReference type="ARBA" id="ARBA00005830"/>
    </source>
</evidence>
<keyword evidence="8" id="KW-1185">Reference proteome</keyword>
<dbReference type="STRING" id="576137.A0A1L7XR34"/>
<keyword evidence="5" id="KW-0560">Oxidoreductase</keyword>
<comment type="cofactor">
    <cofactor evidence="1">
        <name>Fe cation</name>
        <dbReference type="ChEBI" id="CHEBI:24875"/>
    </cofactor>
</comment>
<organism evidence="7 8">
    <name type="scientific">Phialocephala subalpina</name>
    <dbReference type="NCBI Taxonomy" id="576137"/>
    <lineage>
        <taxon>Eukaryota</taxon>
        <taxon>Fungi</taxon>
        <taxon>Dikarya</taxon>
        <taxon>Ascomycota</taxon>
        <taxon>Pezizomycotina</taxon>
        <taxon>Leotiomycetes</taxon>
        <taxon>Helotiales</taxon>
        <taxon>Mollisiaceae</taxon>
        <taxon>Phialocephala</taxon>
        <taxon>Phialocephala fortinii species complex</taxon>
    </lineage>
</organism>
<sequence length="289" mass="31907">MPSATAKPTLRRIPTISSTEEILKIVEEDGGVILEDFLTPAQVESWNAELDPALAKLAPGYEVPDNVERAVFHGDNTKRLTNIVTHSKTFREELLDKDSVHEIAARVFEQESGSYWLGAAQVIEIGPGNPAQPLHRDLENHHPFVTMGSAGPEVALNFLIALSDFTEGNGATRVIPGSHKWPDFNDRGNQDMTIPAEMRKGDCLLINGKVCHGGGHNQSTDFYRRACAFTFQPGFLTPEEAYPFMVDMKMVKTMSRRAQQMVGFRSVYPKGSPGLWCIDVKELGAQIGL</sequence>
<dbReference type="SUPFAM" id="SSF51197">
    <property type="entry name" value="Clavaminate synthase-like"/>
    <property type="match status" value="1"/>
</dbReference>
<dbReference type="PANTHER" id="PTHR20883:SF19">
    <property type="entry name" value="MULTIFUNCTIONAL DIOXYGENASE AUSE"/>
    <property type="match status" value="1"/>
</dbReference>
<keyword evidence="6" id="KW-0408">Iron</keyword>
<dbReference type="OrthoDB" id="445007at2759"/>